<dbReference type="EMBL" id="MFDD01000014">
    <property type="protein sequence ID" value="OGE40120.1"/>
    <property type="molecule type" value="Genomic_DNA"/>
</dbReference>
<comment type="caution">
    <text evidence="3">The sequence shown here is derived from an EMBL/GenBank/DDBJ whole genome shotgun (WGS) entry which is preliminary data.</text>
</comment>
<evidence type="ECO:0000313" key="3">
    <source>
        <dbReference type="EMBL" id="OGE40120.1"/>
    </source>
</evidence>
<feature type="region of interest" description="Disordered" evidence="1">
    <location>
        <begin position="29"/>
        <end position="50"/>
    </location>
</feature>
<evidence type="ECO:0000256" key="1">
    <source>
        <dbReference type="SAM" id="MobiDB-lite"/>
    </source>
</evidence>
<feature type="compositionally biased region" description="Polar residues" evidence="1">
    <location>
        <begin position="30"/>
        <end position="45"/>
    </location>
</feature>
<sequence length="170" mass="18598">MTNIRILIAIVLFVLVIGSAIFLLNRPRTPGQTERVPQSSGSTRLSPLPANQGLLEQMTPEEKTYPTAPPQQFDQPSEEVGGLVVTTNPSQARVLVDAVDAEGEAPVISPQVTPPPTKLTPFTMTNIPVGAHRLSIFKKGYLEKTVPFEIKVDEITRIDIELKPSKDAYQ</sequence>
<evidence type="ECO:0000256" key="2">
    <source>
        <dbReference type="SAM" id="Phobius"/>
    </source>
</evidence>
<keyword evidence="2" id="KW-0472">Membrane</keyword>
<gene>
    <name evidence="3" type="ORF">A3D25_04940</name>
</gene>
<evidence type="ECO:0008006" key="5">
    <source>
        <dbReference type="Google" id="ProtNLM"/>
    </source>
</evidence>
<keyword evidence="2" id="KW-1133">Transmembrane helix</keyword>
<reference evidence="3 4" key="1">
    <citation type="journal article" date="2016" name="Nat. Commun.">
        <title>Thousands of microbial genomes shed light on interconnected biogeochemical processes in an aquifer system.</title>
        <authorList>
            <person name="Anantharaman K."/>
            <person name="Brown C.T."/>
            <person name="Hug L.A."/>
            <person name="Sharon I."/>
            <person name="Castelle C.J."/>
            <person name="Probst A.J."/>
            <person name="Thomas B.C."/>
            <person name="Singh A."/>
            <person name="Wilkins M.J."/>
            <person name="Karaoz U."/>
            <person name="Brodie E.L."/>
            <person name="Williams K.H."/>
            <person name="Hubbard S.S."/>
            <person name="Banfield J.F."/>
        </authorList>
    </citation>
    <scope>NUCLEOTIDE SEQUENCE [LARGE SCALE GENOMIC DNA]</scope>
</reference>
<dbReference type="Proteomes" id="UP000177328">
    <property type="component" value="Unassembled WGS sequence"/>
</dbReference>
<keyword evidence="2" id="KW-0812">Transmembrane</keyword>
<evidence type="ECO:0000313" key="4">
    <source>
        <dbReference type="Proteomes" id="UP000177328"/>
    </source>
</evidence>
<dbReference type="AlphaFoldDB" id="A0A1F5KH30"/>
<name>A0A1F5KH30_9BACT</name>
<proteinExistence type="predicted"/>
<accession>A0A1F5KH30</accession>
<feature type="transmembrane region" description="Helical" evidence="2">
    <location>
        <begin position="6"/>
        <end position="25"/>
    </location>
</feature>
<protein>
    <recommendedName>
        <fullName evidence="5">PEGA domain-containing protein</fullName>
    </recommendedName>
</protein>
<organism evidence="3 4">
    <name type="scientific">Candidatus Daviesbacteria bacterium RIFCSPHIGHO2_02_FULL_43_12</name>
    <dbReference type="NCBI Taxonomy" id="1797776"/>
    <lineage>
        <taxon>Bacteria</taxon>
        <taxon>Candidatus Daviesiibacteriota</taxon>
    </lineage>
</organism>